<protein>
    <submittedName>
        <fullName evidence="1">Uncharacterized protein</fullName>
    </submittedName>
</protein>
<dbReference type="AlphaFoldDB" id="A0A4V6D977"/>
<reference evidence="1" key="1">
    <citation type="submission" date="2019-03" db="EMBL/GenBank/DDBJ databases">
        <title>WGS assembly of Setaria viridis.</title>
        <authorList>
            <person name="Huang P."/>
            <person name="Jenkins J."/>
            <person name="Grimwood J."/>
            <person name="Barry K."/>
            <person name="Healey A."/>
            <person name="Mamidi S."/>
            <person name="Sreedasyam A."/>
            <person name="Shu S."/>
            <person name="Feldman M."/>
            <person name="Wu J."/>
            <person name="Yu Y."/>
            <person name="Chen C."/>
            <person name="Johnson J."/>
            <person name="Rokhsar D."/>
            <person name="Baxter I."/>
            <person name="Schmutz J."/>
            <person name="Brutnell T."/>
            <person name="Kellogg E."/>
        </authorList>
    </citation>
    <scope>NUCLEOTIDE SEQUENCE [LARGE SCALE GENOMIC DNA]</scope>
</reference>
<keyword evidence="2" id="KW-1185">Reference proteome</keyword>
<dbReference type="Gramene" id="TKW24886">
    <property type="protein sequence ID" value="TKW24886"/>
    <property type="gene ID" value="SEVIR_3G079300v2"/>
</dbReference>
<gene>
    <name evidence="1" type="ORF">SEVIR_3G079300v2</name>
</gene>
<dbReference type="Proteomes" id="UP000298652">
    <property type="component" value="Chromosome 3"/>
</dbReference>
<evidence type="ECO:0000313" key="2">
    <source>
        <dbReference type="Proteomes" id="UP000298652"/>
    </source>
</evidence>
<proteinExistence type="predicted"/>
<dbReference type="PANTHER" id="PTHR33018">
    <property type="entry name" value="OS10G0338966 PROTEIN-RELATED"/>
    <property type="match status" value="1"/>
</dbReference>
<dbReference type="EMBL" id="CM016554">
    <property type="protein sequence ID" value="TKW24886.1"/>
    <property type="molecule type" value="Genomic_DNA"/>
</dbReference>
<evidence type="ECO:0000313" key="1">
    <source>
        <dbReference type="EMBL" id="TKW24886.1"/>
    </source>
</evidence>
<name>A0A4V6D977_SETVI</name>
<accession>A0A4V6D977</accession>
<dbReference type="OMA" id="WITTINW"/>
<sequence length="207" mass="23933">MLGSKGEPILAEGIAARFQNICGAIIRDKLQTWIMTSNRKNVPTTTKDVLWVILKEKFTFLEGQEDSARKFAKGLHGRCFRNWRSIFNTDYVKKGKNDRDNFGRIPPEMWEEFKNTPEAKVLSEENTMKAMKAAENPHHFGAGGYAAKITKWRREEEERRIAGLPDLFEGLDERSRNWVLAQISVFTPEGKVTFKHPTITEIYKRLE</sequence>
<organism evidence="1 2">
    <name type="scientific">Setaria viridis</name>
    <name type="common">Green bristlegrass</name>
    <name type="synonym">Setaria italica subsp. viridis</name>
    <dbReference type="NCBI Taxonomy" id="4556"/>
    <lineage>
        <taxon>Eukaryota</taxon>
        <taxon>Viridiplantae</taxon>
        <taxon>Streptophyta</taxon>
        <taxon>Embryophyta</taxon>
        <taxon>Tracheophyta</taxon>
        <taxon>Spermatophyta</taxon>
        <taxon>Magnoliopsida</taxon>
        <taxon>Liliopsida</taxon>
        <taxon>Poales</taxon>
        <taxon>Poaceae</taxon>
        <taxon>PACMAD clade</taxon>
        <taxon>Panicoideae</taxon>
        <taxon>Panicodae</taxon>
        <taxon>Paniceae</taxon>
        <taxon>Cenchrinae</taxon>
        <taxon>Setaria</taxon>
    </lineage>
</organism>
<dbReference type="PANTHER" id="PTHR33018:SF19">
    <property type="entry name" value="OS12G0558775 PROTEIN"/>
    <property type="match status" value="1"/>
</dbReference>